<feature type="compositionally biased region" description="Basic and acidic residues" evidence="9">
    <location>
        <begin position="33"/>
        <end position="54"/>
    </location>
</feature>
<comment type="caution">
    <text evidence="13">The sequence shown here is derived from an EMBL/GenBank/DDBJ whole genome shotgun (WGS) entry which is preliminary data.</text>
</comment>
<feature type="compositionally biased region" description="Pro residues" evidence="9">
    <location>
        <begin position="808"/>
        <end position="817"/>
    </location>
</feature>
<comment type="catalytic activity">
    <reaction evidence="7">
        <text>Preferential cleavage: (Ac)2-L-Lys-D-Ala-|-D-Ala. Also transpeptidation of peptidyl-alanyl moieties that are N-acyl substituents of D-alanine.</text>
        <dbReference type="EC" id="3.4.16.4"/>
    </reaction>
</comment>
<keyword evidence="10" id="KW-0472">Membrane</keyword>
<feature type="compositionally biased region" description="Basic residues" evidence="9">
    <location>
        <begin position="85"/>
        <end position="95"/>
    </location>
</feature>
<keyword evidence="10" id="KW-0812">Transmembrane</keyword>
<dbReference type="PANTHER" id="PTHR32282">
    <property type="entry name" value="BINDING PROTEIN TRANSPEPTIDASE, PUTATIVE-RELATED"/>
    <property type="match status" value="1"/>
</dbReference>
<name>A0ABU2L678_9ACTN</name>
<evidence type="ECO:0000256" key="9">
    <source>
        <dbReference type="SAM" id="MobiDB-lite"/>
    </source>
</evidence>
<feature type="compositionally biased region" description="Pro residues" evidence="9">
    <location>
        <begin position="841"/>
        <end position="850"/>
    </location>
</feature>
<evidence type="ECO:0000313" key="13">
    <source>
        <dbReference type="EMBL" id="MDT0307053.1"/>
    </source>
</evidence>
<feature type="transmembrane region" description="Helical" evidence="10">
    <location>
        <begin position="120"/>
        <end position="141"/>
    </location>
</feature>
<evidence type="ECO:0000313" key="14">
    <source>
        <dbReference type="Proteomes" id="UP001183388"/>
    </source>
</evidence>
<evidence type="ECO:0000259" key="12">
    <source>
        <dbReference type="Pfam" id="PF00912"/>
    </source>
</evidence>
<evidence type="ECO:0000256" key="8">
    <source>
        <dbReference type="ARBA" id="ARBA00049902"/>
    </source>
</evidence>
<keyword evidence="10" id="KW-1133">Transmembrane helix</keyword>
<keyword evidence="3 13" id="KW-0328">Glycosyltransferase</keyword>
<feature type="domain" description="Glycosyl transferase family 51" evidence="12">
    <location>
        <begin position="173"/>
        <end position="350"/>
    </location>
</feature>
<keyword evidence="2" id="KW-0645">Protease</keyword>
<evidence type="ECO:0000256" key="5">
    <source>
        <dbReference type="ARBA" id="ARBA00022801"/>
    </source>
</evidence>
<dbReference type="SUPFAM" id="SSF53955">
    <property type="entry name" value="Lysozyme-like"/>
    <property type="match status" value="1"/>
</dbReference>
<evidence type="ECO:0000256" key="10">
    <source>
        <dbReference type="SAM" id="Phobius"/>
    </source>
</evidence>
<dbReference type="EMBL" id="JAVREN010000009">
    <property type="protein sequence ID" value="MDT0307053.1"/>
    <property type="molecule type" value="Genomic_DNA"/>
</dbReference>
<dbReference type="Gene3D" id="3.40.710.10">
    <property type="entry name" value="DD-peptidase/beta-lactamase superfamily"/>
    <property type="match status" value="1"/>
</dbReference>
<evidence type="ECO:0000256" key="4">
    <source>
        <dbReference type="ARBA" id="ARBA00022679"/>
    </source>
</evidence>
<dbReference type="InterPro" id="IPR001264">
    <property type="entry name" value="Glyco_trans_51"/>
</dbReference>
<dbReference type="SUPFAM" id="SSF56601">
    <property type="entry name" value="beta-lactamase/transpeptidase-like"/>
    <property type="match status" value="1"/>
</dbReference>
<evidence type="ECO:0000259" key="11">
    <source>
        <dbReference type="Pfam" id="PF00905"/>
    </source>
</evidence>
<dbReference type="GO" id="GO:0016757">
    <property type="term" value="F:glycosyltransferase activity"/>
    <property type="evidence" value="ECO:0007669"/>
    <property type="project" value="UniProtKB-KW"/>
</dbReference>
<dbReference type="RefSeq" id="WP_311629993.1">
    <property type="nucleotide sequence ID" value="NZ_JAVREN010000009.1"/>
</dbReference>
<dbReference type="PANTHER" id="PTHR32282:SF34">
    <property type="entry name" value="PENICILLIN-BINDING PROTEIN 1A"/>
    <property type="match status" value="1"/>
</dbReference>
<keyword evidence="4 13" id="KW-0808">Transferase</keyword>
<accession>A0ABU2L678</accession>
<dbReference type="InterPro" id="IPR036950">
    <property type="entry name" value="PBP_transglycosylase"/>
</dbReference>
<feature type="domain" description="Penicillin-binding protein transpeptidase" evidence="11">
    <location>
        <begin position="556"/>
        <end position="725"/>
    </location>
</feature>
<feature type="region of interest" description="Disordered" evidence="9">
    <location>
        <begin position="689"/>
        <end position="711"/>
    </location>
</feature>
<feature type="compositionally biased region" description="Low complexity" evidence="9">
    <location>
        <begin position="70"/>
        <end position="79"/>
    </location>
</feature>
<evidence type="ECO:0000256" key="1">
    <source>
        <dbReference type="ARBA" id="ARBA00022645"/>
    </source>
</evidence>
<feature type="region of interest" description="Disordered" evidence="9">
    <location>
        <begin position="783"/>
        <end position="915"/>
    </location>
</feature>
<keyword evidence="1" id="KW-0121">Carboxypeptidase</keyword>
<feature type="compositionally biased region" description="Basic residues" evidence="9">
    <location>
        <begin position="1"/>
        <end position="15"/>
    </location>
</feature>
<evidence type="ECO:0000256" key="2">
    <source>
        <dbReference type="ARBA" id="ARBA00022670"/>
    </source>
</evidence>
<dbReference type="Pfam" id="PF00905">
    <property type="entry name" value="Transpeptidase"/>
    <property type="match status" value="1"/>
</dbReference>
<dbReference type="InterPro" id="IPR001460">
    <property type="entry name" value="PCN-bd_Tpept"/>
</dbReference>
<dbReference type="InterPro" id="IPR050396">
    <property type="entry name" value="Glycosyltr_51/Transpeptidase"/>
</dbReference>
<protein>
    <submittedName>
        <fullName evidence="13">Transglycosylase domain-containing protein</fullName>
        <ecNumber evidence="13">2.4.-.-</ecNumber>
    </submittedName>
</protein>
<comment type="catalytic activity">
    <reaction evidence="8">
        <text>[GlcNAc-(1-&gt;4)-Mur2Ac(oyl-L-Ala-gamma-D-Glu-L-Lys-D-Ala-D-Ala)](n)-di-trans,octa-cis-undecaprenyl diphosphate + beta-D-GlcNAc-(1-&gt;4)-Mur2Ac(oyl-L-Ala-gamma-D-Glu-L-Lys-D-Ala-D-Ala)-di-trans,octa-cis-undecaprenyl diphosphate = [GlcNAc-(1-&gt;4)-Mur2Ac(oyl-L-Ala-gamma-D-Glu-L-Lys-D-Ala-D-Ala)](n+1)-di-trans,octa-cis-undecaprenyl diphosphate + di-trans,octa-cis-undecaprenyl diphosphate + H(+)</text>
        <dbReference type="Rhea" id="RHEA:23708"/>
        <dbReference type="Rhea" id="RHEA-COMP:9602"/>
        <dbReference type="Rhea" id="RHEA-COMP:9603"/>
        <dbReference type="ChEBI" id="CHEBI:15378"/>
        <dbReference type="ChEBI" id="CHEBI:58405"/>
        <dbReference type="ChEBI" id="CHEBI:60033"/>
        <dbReference type="ChEBI" id="CHEBI:78435"/>
        <dbReference type="EC" id="2.4.99.28"/>
    </reaction>
</comment>
<evidence type="ECO:0000256" key="6">
    <source>
        <dbReference type="ARBA" id="ARBA00023268"/>
    </source>
</evidence>
<dbReference type="EC" id="2.4.-.-" evidence="13"/>
<keyword evidence="5" id="KW-0378">Hydrolase</keyword>
<proteinExistence type="predicted"/>
<reference evidence="14" key="1">
    <citation type="submission" date="2023-07" db="EMBL/GenBank/DDBJ databases">
        <title>30 novel species of actinomycetes from the DSMZ collection.</title>
        <authorList>
            <person name="Nouioui I."/>
        </authorList>
    </citation>
    <scope>NUCLEOTIDE SEQUENCE [LARGE SCALE GENOMIC DNA]</scope>
    <source>
        <strain evidence="14">DSM 44917</strain>
    </source>
</reference>
<sequence>MSEHRRKPPQSRGRRAAGPSGRRAAPPPVPSARAEDSSPGERERPYGSRAEARRAAARRGAGGGGRRRAAGASTASASEGIGGRAARRRRAGAASKRRLIDYPRSGYTGLRRWVPSWKQVLGSCLAFMTMMIGLVGIAYAMTEIPSANDIAVRETNVYYWADGSRMVVAGEGNVNRQNLELEDIPQAMQDSVISAENATFWEDPGIDVMGIGRAVLNMARGGDVQSGSTITQQYVKNMYLTQDQTIERKVRELLLSVKVGAEVEKEEILQGYLNTSYFGRGAYGIQAAAQAYYGVDAVELTDSQCAFLTSLLNGPSLFDPYSGGDGEELSDVNEANLERATERWAWVLERRVEVGEGLSQAEYQEIIAEEFPLPQPPTRAMERAGQIGYLTDLADQYLLANGHITEDQLAAGGNRIYTTFDEGMVNSMVEAVEQVREENLDPEERDEDRHVQFGGAAVVPGDGAIRAIYGGSDYTEHFVNNANNPGVQVGSTFKPFVLAAAMRDGIRDPEGGQEQEADQRTLVSPDSVYHSEDEMLIRRYNGEPVIVEDEDGEESQWRQNNFEGNSQGDITLRQAMAVSANAPFVQLGMDIGPLTVAEAAEDAGLLEDSLGAVGEDVPTFALGVSTPGPIRMASAYATFAASGEQADPYSVTRVERRDGSSWEHTNSTRQSFSADVADNVTDVLAGVVESEDGSGRRAQELGRPVAGKTGTTDDNRSAWFVGYTTRLSTAIGMWRMPDSEESLADGEEMGQMSMYGTAGQERINGSSLPLSVWMAFMEEATADDPVEEFPEPRSVGETVYGGGSEAPPVTPVDPTPPAQTQEPEEPEESPDPEPTTQEPTLPEPTTPEPTDPCDIFDPSCSTSGTDQGTDQGGTNEGSVGGTNEGSVEGDTEGTVEGGGPNGNQGGTGWFGGAEP</sequence>
<dbReference type="Proteomes" id="UP001183388">
    <property type="component" value="Unassembled WGS sequence"/>
</dbReference>
<keyword evidence="6" id="KW-0511">Multifunctional enzyme</keyword>
<feature type="compositionally biased region" description="Gly residues" evidence="9">
    <location>
        <begin position="870"/>
        <end position="883"/>
    </location>
</feature>
<dbReference type="InterPro" id="IPR012338">
    <property type="entry name" value="Beta-lactam/transpept-like"/>
</dbReference>
<feature type="compositionally biased region" description="Acidic residues" evidence="9">
    <location>
        <begin position="822"/>
        <end position="831"/>
    </location>
</feature>
<dbReference type="Gene3D" id="1.10.3810.10">
    <property type="entry name" value="Biosynthetic peptidoglycan transglycosylase-like"/>
    <property type="match status" value="1"/>
</dbReference>
<feature type="region of interest" description="Disordered" evidence="9">
    <location>
        <begin position="1"/>
        <end position="95"/>
    </location>
</feature>
<dbReference type="InterPro" id="IPR023346">
    <property type="entry name" value="Lysozyme-like_dom_sf"/>
</dbReference>
<keyword evidence="14" id="KW-1185">Reference proteome</keyword>
<evidence type="ECO:0000256" key="3">
    <source>
        <dbReference type="ARBA" id="ARBA00022676"/>
    </source>
</evidence>
<dbReference type="Pfam" id="PF00912">
    <property type="entry name" value="Transgly"/>
    <property type="match status" value="1"/>
</dbReference>
<gene>
    <name evidence="13" type="ORF">RM780_08765</name>
</gene>
<organism evidence="13 14">
    <name type="scientific">Streptomyces boetiae</name>
    <dbReference type="NCBI Taxonomy" id="3075541"/>
    <lineage>
        <taxon>Bacteria</taxon>
        <taxon>Bacillati</taxon>
        <taxon>Actinomycetota</taxon>
        <taxon>Actinomycetes</taxon>
        <taxon>Kitasatosporales</taxon>
        <taxon>Streptomycetaceae</taxon>
        <taxon>Streptomyces</taxon>
    </lineage>
</organism>
<evidence type="ECO:0000256" key="7">
    <source>
        <dbReference type="ARBA" id="ARBA00034000"/>
    </source>
</evidence>
<feature type="compositionally biased region" description="Gly residues" evidence="9">
    <location>
        <begin position="895"/>
        <end position="915"/>
    </location>
</feature>